<accession>A0A251VDJ1</accession>
<keyword evidence="3" id="KW-1185">Reference proteome</keyword>
<reference evidence="1 3" key="1">
    <citation type="journal article" date="2017" name="Nature">
        <title>The sunflower genome provides insights into oil metabolism, flowering and Asterid evolution.</title>
        <authorList>
            <person name="Badouin H."/>
            <person name="Gouzy J."/>
            <person name="Grassa C.J."/>
            <person name="Murat F."/>
            <person name="Staton S.E."/>
            <person name="Cottret L."/>
            <person name="Lelandais-Briere C."/>
            <person name="Owens G.L."/>
            <person name="Carrere S."/>
            <person name="Mayjonade B."/>
            <person name="Legrand L."/>
            <person name="Gill N."/>
            <person name="Kane N.C."/>
            <person name="Bowers J.E."/>
            <person name="Hubner S."/>
            <person name="Bellec A."/>
            <person name="Berard A."/>
            <person name="Berges H."/>
            <person name="Blanchet N."/>
            <person name="Boniface M.C."/>
            <person name="Brunel D."/>
            <person name="Catrice O."/>
            <person name="Chaidir N."/>
            <person name="Claudel C."/>
            <person name="Donnadieu C."/>
            <person name="Faraut T."/>
            <person name="Fievet G."/>
            <person name="Helmstetter N."/>
            <person name="King M."/>
            <person name="Knapp S.J."/>
            <person name="Lai Z."/>
            <person name="Le Paslier M.C."/>
            <person name="Lippi Y."/>
            <person name="Lorenzon L."/>
            <person name="Mandel J.R."/>
            <person name="Marage G."/>
            <person name="Marchand G."/>
            <person name="Marquand E."/>
            <person name="Bret-Mestries E."/>
            <person name="Morien E."/>
            <person name="Nambeesan S."/>
            <person name="Nguyen T."/>
            <person name="Pegot-Espagnet P."/>
            <person name="Pouilly N."/>
            <person name="Raftis F."/>
            <person name="Sallet E."/>
            <person name="Schiex T."/>
            <person name="Thomas J."/>
            <person name="Vandecasteele C."/>
            <person name="Vares D."/>
            <person name="Vear F."/>
            <person name="Vautrin S."/>
            <person name="Crespi M."/>
            <person name="Mangin B."/>
            <person name="Burke J.M."/>
            <person name="Salse J."/>
            <person name="Munos S."/>
            <person name="Vincourt P."/>
            <person name="Rieseberg L.H."/>
            <person name="Langlade N.B."/>
        </authorList>
    </citation>
    <scope>NUCLEOTIDE SEQUENCE [LARGE SCALE GENOMIC DNA]</scope>
    <source>
        <strain evidence="3">cv. SF193</strain>
        <tissue evidence="1">Leaves</tissue>
    </source>
</reference>
<dbReference type="Proteomes" id="UP000215914">
    <property type="component" value="Chromosome 2"/>
</dbReference>
<dbReference type="EMBL" id="CM007891">
    <property type="protein sequence ID" value="OTG33688.1"/>
    <property type="molecule type" value="Genomic_DNA"/>
</dbReference>
<reference evidence="2" key="2">
    <citation type="submission" date="2017-02" db="EMBL/GenBank/DDBJ databases">
        <title>Sunflower complete genome.</title>
        <authorList>
            <person name="Langlade N."/>
            <person name="Munos S."/>
        </authorList>
    </citation>
    <scope>NUCLEOTIDE SEQUENCE [LARGE SCALE GENOMIC DNA]</scope>
    <source>
        <tissue evidence="2">Leaves</tissue>
    </source>
</reference>
<dbReference type="AlphaFoldDB" id="A0A251VDJ1"/>
<gene>
    <name evidence="2" type="ORF">HannXRQ_Chr02g0037431</name>
    <name evidence="1" type="ORF">HanXRQr2_Chr02g0061041</name>
</gene>
<evidence type="ECO:0000313" key="2">
    <source>
        <dbReference type="EMBL" id="OTG33688.1"/>
    </source>
</evidence>
<evidence type="ECO:0000313" key="3">
    <source>
        <dbReference type="Proteomes" id="UP000215914"/>
    </source>
</evidence>
<proteinExistence type="predicted"/>
<dbReference type="InParanoid" id="A0A251VDJ1"/>
<evidence type="ECO:0000313" key="1">
    <source>
        <dbReference type="EMBL" id="KAF5818115.1"/>
    </source>
</evidence>
<reference evidence="1" key="3">
    <citation type="submission" date="2020-06" db="EMBL/GenBank/DDBJ databases">
        <title>Helianthus annuus Genome sequencing and assembly Release 2.</title>
        <authorList>
            <person name="Gouzy J."/>
            <person name="Langlade N."/>
            <person name="Munos S."/>
        </authorList>
    </citation>
    <scope>NUCLEOTIDE SEQUENCE</scope>
    <source>
        <tissue evidence="1">Leaves</tissue>
    </source>
</reference>
<organism evidence="2 3">
    <name type="scientific">Helianthus annuus</name>
    <name type="common">Common sunflower</name>
    <dbReference type="NCBI Taxonomy" id="4232"/>
    <lineage>
        <taxon>Eukaryota</taxon>
        <taxon>Viridiplantae</taxon>
        <taxon>Streptophyta</taxon>
        <taxon>Embryophyta</taxon>
        <taxon>Tracheophyta</taxon>
        <taxon>Spermatophyta</taxon>
        <taxon>Magnoliopsida</taxon>
        <taxon>eudicotyledons</taxon>
        <taxon>Gunneridae</taxon>
        <taxon>Pentapetalae</taxon>
        <taxon>asterids</taxon>
        <taxon>campanulids</taxon>
        <taxon>Asterales</taxon>
        <taxon>Asteraceae</taxon>
        <taxon>Asteroideae</taxon>
        <taxon>Heliantheae alliance</taxon>
        <taxon>Heliantheae</taxon>
        <taxon>Helianthus</taxon>
    </lineage>
</organism>
<sequence length="98" mass="10713">MLDLEQIWVCRENKLPLDPAVVASAVDAVDYISSENLKPVSDPVVKFKSNGRTGVKGLAKDLRFVERCESKDWLKICVRIGHSKMGVLSEAVAGNASL</sequence>
<dbReference type="EMBL" id="MNCJ02000317">
    <property type="protein sequence ID" value="KAF5818115.1"/>
    <property type="molecule type" value="Genomic_DNA"/>
</dbReference>
<protein>
    <submittedName>
        <fullName evidence="2">Uncharacterized protein</fullName>
    </submittedName>
</protein>
<name>A0A251VDJ1_HELAN</name>
<dbReference type="Gramene" id="mRNA:HanXRQr2_Chr02g0061041">
    <property type="protein sequence ID" value="mRNA:HanXRQr2_Chr02g0061041"/>
    <property type="gene ID" value="HanXRQr2_Chr02g0061041"/>
</dbReference>